<reference evidence="2" key="1">
    <citation type="submission" date="2010-12" db="EMBL/GenBank/DDBJ databases">
        <title>Complete sequence of Desulfovibrio aespoeensis Aspo-2.</title>
        <authorList>
            <consortium name="US DOE Joint Genome Institute"/>
            <person name="Lucas S."/>
            <person name="Copeland A."/>
            <person name="Lapidus A."/>
            <person name="Cheng J.-F."/>
            <person name="Goodwin L."/>
            <person name="Pitluck S."/>
            <person name="Chertkov O."/>
            <person name="Misra M."/>
            <person name="Detter J.C."/>
            <person name="Han C."/>
            <person name="Tapia R."/>
            <person name="Land M."/>
            <person name="Hauser L."/>
            <person name="Kyrpides N."/>
            <person name="Ivanova N."/>
            <person name="Ovchinnikova G."/>
            <person name="Pedersen K."/>
            <person name="Jagevall S."/>
            <person name="Hazen T."/>
            <person name="Woyke T."/>
        </authorList>
    </citation>
    <scope>NUCLEOTIDE SEQUENCE [LARGE SCALE GENOMIC DNA]</scope>
    <source>
        <strain evidence="2">ATCC 700646 / DSM 10631 / Aspo-2</strain>
    </source>
</reference>
<evidence type="ECO:0000313" key="2">
    <source>
        <dbReference type="Proteomes" id="UP000002191"/>
    </source>
</evidence>
<accession>E6VWT6</accession>
<reference evidence="1 2" key="2">
    <citation type="journal article" date="2014" name="Genome Announc.">
        <title>Complete Genome Sequence of the Subsurface, Mesophilic Sulfate-Reducing Bacterium Desulfovibrio aespoeensis Aspo-2.</title>
        <authorList>
            <person name="Pedersen K."/>
            <person name="Bengtsson A."/>
            <person name="Edlund J."/>
            <person name="Rabe L."/>
            <person name="Hazen T."/>
            <person name="Chakraborty R."/>
            <person name="Goodwin L."/>
            <person name="Shapiro N."/>
        </authorList>
    </citation>
    <scope>NUCLEOTIDE SEQUENCE [LARGE SCALE GENOMIC DNA]</scope>
    <source>
        <strain evidence="2">ATCC 700646 / DSM 10631 / Aspo-2</strain>
    </source>
</reference>
<gene>
    <name evidence="1" type="ordered locus">Daes_2702</name>
</gene>
<evidence type="ECO:0000313" key="1">
    <source>
        <dbReference type="EMBL" id="ADU63698.1"/>
    </source>
</evidence>
<dbReference type="STRING" id="643562.Daes_2702"/>
<dbReference type="Proteomes" id="UP000002191">
    <property type="component" value="Chromosome"/>
</dbReference>
<dbReference type="EMBL" id="CP002431">
    <property type="protein sequence ID" value="ADU63698.1"/>
    <property type="molecule type" value="Genomic_DNA"/>
</dbReference>
<dbReference type="OrthoDB" id="5459734at2"/>
<protein>
    <submittedName>
        <fullName evidence="1">Uncharacterized protein</fullName>
    </submittedName>
</protein>
<dbReference type="HOGENOM" id="CLU_2436011_0_0_7"/>
<dbReference type="RefSeq" id="WP_013515604.1">
    <property type="nucleotide sequence ID" value="NC_014844.1"/>
</dbReference>
<dbReference type="eggNOG" id="ENOG50318BP">
    <property type="taxonomic scope" value="Bacteria"/>
</dbReference>
<name>E6VWT6_PSEA9</name>
<sequence>MSADIYDDTIYGQILPIEREDEEEEEDSSLMILVDGEEQYLVEPDKNGLKLMDHMDKWVTAQGTITEEGDELLIRVRDFTLDDDWSYGDDDNW</sequence>
<keyword evidence="2" id="KW-1185">Reference proteome</keyword>
<dbReference type="KEGG" id="das:Daes_2702"/>
<proteinExistence type="predicted"/>
<organism evidence="1 2">
    <name type="scientific">Pseudodesulfovibrio aespoeensis (strain ATCC 700646 / DSM 10631 / Aspo-2)</name>
    <name type="common">Desulfovibrio aespoeensis</name>
    <dbReference type="NCBI Taxonomy" id="643562"/>
    <lineage>
        <taxon>Bacteria</taxon>
        <taxon>Pseudomonadati</taxon>
        <taxon>Thermodesulfobacteriota</taxon>
        <taxon>Desulfovibrionia</taxon>
        <taxon>Desulfovibrionales</taxon>
        <taxon>Desulfovibrionaceae</taxon>
    </lineage>
</organism>
<dbReference type="AlphaFoldDB" id="E6VWT6"/>